<keyword evidence="8" id="KW-1185">Reference proteome</keyword>
<dbReference type="EMBL" id="BEXD01001957">
    <property type="protein sequence ID" value="GBB96457.1"/>
    <property type="molecule type" value="Genomic_DNA"/>
</dbReference>
<gene>
    <name evidence="7" type="ORF">RCL2_001869600</name>
    <name evidence="6" type="ORF">RclHR1_02760010</name>
</gene>
<evidence type="ECO:0000256" key="3">
    <source>
        <dbReference type="ARBA" id="ARBA00022833"/>
    </source>
</evidence>
<evidence type="ECO:0000256" key="1">
    <source>
        <dbReference type="ARBA" id="ARBA00022723"/>
    </source>
</evidence>
<sequence length="475" mass="53810">MKILFYSIPFLRKVLFRKATKQDPIIIRIELLEEFEDTILAINEIEEFHDVQYENSKVDSFPQTKSFPFTEEVSSPIIKLPKTRFPTCAVTNFSVVKIHDNNSSLTDIKLHSNNCFTNTIADSQDIEEISPPIVKLPKSYFLTYAIDNPSVSETHISNATLTDKISKSQEIALQLNTTSIPNETFFTSDIMQEFEVTSPIVRLPKTHCAVTSSSVIGTHTTHTNNSSLLDIISEPQDQLNASSSYSPQNEIQLIATIDSQGFEKISSPVVKLPKSRFPIRAINDSSASETHTSDLSLTDINSETQDTVLQSYGFASNLQNGVHLTSTTNDLQNNESQDDEHLTASSDTFSQISEVQTVKSSLYEPIVKEEDMLDEYRKQNILTPYLTSLYNHQVYPSYGYYNPINNYVGYGLYYNSSFGGYYQPQYQAIESNYAIKKGDWFCNKCFQHNFAKRNRCYFCQVNRSGIVTNVKYVGS</sequence>
<dbReference type="EMBL" id="BLAL01000208">
    <property type="protein sequence ID" value="GES91897.1"/>
    <property type="molecule type" value="Genomic_DNA"/>
</dbReference>
<dbReference type="PROSITE" id="PS50199">
    <property type="entry name" value="ZF_RANBP2_2"/>
    <property type="match status" value="1"/>
</dbReference>
<evidence type="ECO:0000259" key="5">
    <source>
        <dbReference type="PROSITE" id="PS50199"/>
    </source>
</evidence>
<dbReference type="InterPro" id="IPR001876">
    <property type="entry name" value="Znf_RanBP2"/>
</dbReference>
<evidence type="ECO:0000313" key="7">
    <source>
        <dbReference type="EMBL" id="GES91897.1"/>
    </source>
</evidence>
<reference evidence="6 8" key="1">
    <citation type="submission" date="2017-11" db="EMBL/GenBank/DDBJ databases">
        <title>The genome of Rhizophagus clarus HR1 reveals common genetic basis of auxotrophy among arbuscular mycorrhizal fungi.</title>
        <authorList>
            <person name="Kobayashi Y."/>
        </authorList>
    </citation>
    <scope>NUCLEOTIDE SEQUENCE [LARGE SCALE GENOMIC DNA]</scope>
    <source>
        <strain evidence="6 8">HR1</strain>
    </source>
</reference>
<feature type="domain" description="RanBP2-type" evidence="5">
    <location>
        <begin position="436"/>
        <end position="465"/>
    </location>
</feature>
<dbReference type="SUPFAM" id="SSF90209">
    <property type="entry name" value="Ran binding protein zinc finger-like"/>
    <property type="match status" value="1"/>
</dbReference>
<dbReference type="GO" id="GO:0008270">
    <property type="term" value="F:zinc ion binding"/>
    <property type="evidence" value="ECO:0007669"/>
    <property type="project" value="UniProtKB-KW"/>
</dbReference>
<dbReference type="PROSITE" id="PS01358">
    <property type="entry name" value="ZF_RANBP2_1"/>
    <property type="match status" value="1"/>
</dbReference>
<evidence type="ECO:0000313" key="6">
    <source>
        <dbReference type="EMBL" id="GBB96457.1"/>
    </source>
</evidence>
<dbReference type="Gene3D" id="4.10.1060.10">
    <property type="entry name" value="Zinc finger, RanBP2-type"/>
    <property type="match status" value="1"/>
</dbReference>
<proteinExistence type="predicted"/>
<accession>A0A2Z6R223</accession>
<keyword evidence="2 4" id="KW-0863">Zinc-finger</keyword>
<dbReference type="InterPro" id="IPR036443">
    <property type="entry name" value="Znf_RanBP2_sf"/>
</dbReference>
<evidence type="ECO:0000256" key="2">
    <source>
        <dbReference type="ARBA" id="ARBA00022771"/>
    </source>
</evidence>
<dbReference type="Proteomes" id="UP000615446">
    <property type="component" value="Unassembled WGS sequence"/>
</dbReference>
<protein>
    <recommendedName>
        <fullName evidence="5">RanBP2-type domain-containing protein</fullName>
    </recommendedName>
</protein>
<evidence type="ECO:0000256" key="4">
    <source>
        <dbReference type="PROSITE-ProRule" id="PRU00322"/>
    </source>
</evidence>
<keyword evidence="3" id="KW-0862">Zinc</keyword>
<keyword evidence="1" id="KW-0479">Metal-binding</keyword>
<evidence type="ECO:0000313" key="8">
    <source>
        <dbReference type="Proteomes" id="UP000247702"/>
    </source>
</evidence>
<organism evidence="6 8">
    <name type="scientific">Rhizophagus clarus</name>
    <dbReference type="NCBI Taxonomy" id="94130"/>
    <lineage>
        <taxon>Eukaryota</taxon>
        <taxon>Fungi</taxon>
        <taxon>Fungi incertae sedis</taxon>
        <taxon>Mucoromycota</taxon>
        <taxon>Glomeromycotina</taxon>
        <taxon>Glomeromycetes</taxon>
        <taxon>Glomerales</taxon>
        <taxon>Glomeraceae</taxon>
        <taxon>Rhizophagus</taxon>
    </lineage>
</organism>
<dbReference type="OrthoDB" id="448399at2759"/>
<comment type="caution">
    <text evidence="6">The sequence shown here is derived from an EMBL/GenBank/DDBJ whole genome shotgun (WGS) entry which is preliminary data.</text>
</comment>
<reference evidence="7" key="2">
    <citation type="submission" date="2019-10" db="EMBL/GenBank/DDBJ databases">
        <title>Conservation and host-specific expression of non-tandemly repeated heterogenous ribosome RNA gene in arbuscular mycorrhizal fungi.</title>
        <authorList>
            <person name="Maeda T."/>
            <person name="Kobayashi Y."/>
            <person name="Nakagawa T."/>
            <person name="Ezawa T."/>
            <person name="Yamaguchi K."/>
            <person name="Bino T."/>
            <person name="Nishimoto Y."/>
            <person name="Shigenobu S."/>
            <person name="Kawaguchi M."/>
        </authorList>
    </citation>
    <scope>NUCLEOTIDE SEQUENCE</scope>
    <source>
        <strain evidence="7">HR1</strain>
    </source>
</reference>
<dbReference type="Proteomes" id="UP000247702">
    <property type="component" value="Unassembled WGS sequence"/>
</dbReference>
<name>A0A2Z6R223_9GLOM</name>
<dbReference type="AlphaFoldDB" id="A0A2Z6R223"/>